<evidence type="ECO:0000313" key="2">
    <source>
        <dbReference type="Proteomes" id="UP000035579"/>
    </source>
</evidence>
<proteinExistence type="predicted"/>
<reference evidence="1 2" key="1">
    <citation type="submission" date="2015-05" db="EMBL/GenBank/DDBJ databases">
        <title>Genome assembly of Archangium gephyra DSM 2261.</title>
        <authorList>
            <person name="Sharma G."/>
            <person name="Subramanian S."/>
        </authorList>
    </citation>
    <scope>NUCLEOTIDE SEQUENCE [LARGE SCALE GENOMIC DNA]</scope>
    <source>
        <strain evidence="1 2">DSM 2261</strain>
    </source>
</reference>
<dbReference type="AlphaFoldDB" id="A0AAC8TA77"/>
<protein>
    <submittedName>
        <fullName evidence="1">Uncharacterized protein</fullName>
    </submittedName>
</protein>
<accession>A0AAC8TA77</accession>
<dbReference type="KEGG" id="age:AA314_00291"/>
<sequence length="74" mass="7487">MVALPLQSVRPGLVGGTAVPGRWSTSLNGWGLPVRTCRGAQAGGRAGEPSGGRCWDGAGFGARSCPGPPRWRGA</sequence>
<evidence type="ECO:0000313" key="1">
    <source>
        <dbReference type="EMBL" id="AKI98664.1"/>
    </source>
</evidence>
<dbReference type="Proteomes" id="UP000035579">
    <property type="component" value="Chromosome"/>
</dbReference>
<gene>
    <name evidence="1" type="ORF">AA314_00291</name>
</gene>
<dbReference type="EMBL" id="CP011509">
    <property type="protein sequence ID" value="AKI98664.1"/>
    <property type="molecule type" value="Genomic_DNA"/>
</dbReference>
<name>A0AAC8TA77_9BACT</name>
<organism evidence="1 2">
    <name type="scientific">Archangium gephyra</name>
    <dbReference type="NCBI Taxonomy" id="48"/>
    <lineage>
        <taxon>Bacteria</taxon>
        <taxon>Pseudomonadati</taxon>
        <taxon>Myxococcota</taxon>
        <taxon>Myxococcia</taxon>
        <taxon>Myxococcales</taxon>
        <taxon>Cystobacterineae</taxon>
        <taxon>Archangiaceae</taxon>
        <taxon>Archangium</taxon>
    </lineage>
</organism>